<dbReference type="EMBL" id="VAUP01000037">
    <property type="protein sequence ID" value="TLX41381.1"/>
    <property type="molecule type" value="Genomic_DNA"/>
</dbReference>
<dbReference type="OrthoDB" id="9792858at2"/>
<dbReference type="Pfam" id="PF01613">
    <property type="entry name" value="Flavin_Reduct"/>
    <property type="match status" value="1"/>
</dbReference>
<dbReference type="GO" id="GO:0010181">
    <property type="term" value="F:FMN binding"/>
    <property type="evidence" value="ECO:0007669"/>
    <property type="project" value="InterPro"/>
</dbReference>
<feature type="compositionally biased region" description="Polar residues" evidence="3">
    <location>
        <begin position="1"/>
        <end position="10"/>
    </location>
</feature>
<evidence type="ECO:0000256" key="2">
    <source>
        <dbReference type="ARBA" id="ARBA00023002"/>
    </source>
</evidence>
<organism evidence="5 6">
    <name type="scientific">Xanthobacter autotrophicus</name>
    <dbReference type="NCBI Taxonomy" id="280"/>
    <lineage>
        <taxon>Bacteria</taxon>
        <taxon>Pseudomonadati</taxon>
        <taxon>Pseudomonadota</taxon>
        <taxon>Alphaproteobacteria</taxon>
        <taxon>Hyphomicrobiales</taxon>
        <taxon>Xanthobacteraceae</taxon>
        <taxon>Xanthobacter</taxon>
    </lineage>
</organism>
<dbReference type="AlphaFoldDB" id="A0A6C1KC53"/>
<reference evidence="5 6" key="1">
    <citation type="submission" date="2019-05" db="EMBL/GenBank/DDBJ databases">
        <authorList>
            <person name="Zhou X."/>
        </authorList>
    </citation>
    <scope>NUCLEOTIDE SEQUENCE [LARGE SCALE GENOMIC DNA]</scope>
    <source>
        <strain evidence="5 6">DSM 432</strain>
    </source>
</reference>
<dbReference type="PANTHER" id="PTHR30466:SF11">
    <property type="entry name" value="FLAVIN-DEPENDENT MONOOXYGENASE, REDUCTASE SUBUNIT HSAB"/>
    <property type="match status" value="1"/>
</dbReference>
<feature type="domain" description="Flavin reductase like" evidence="4">
    <location>
        <begin position="30"/>
        <end position="173"/>
    </location>
</feature>
<dbReference type="InterPro" id="IPR050268">
    <property type="entry name" value="NADH-dep_flavin_reductase"/>
</dbReference>
<dbReference type="Gene3D" id="2.30.110.10">
    <property type="entry name" value="Electron Transport, Fmn-binding Protein, Chain A"/>
    <property type="match status" value="1"/>
</dbReference>
<sequence length="178" mass="19637">MTKTTIQPSDPSDDKIHDPGFDPSSFRKALGSFATGVCVVTARSGDGNAIGVTCSSFNSVSLDPPLVLWSLAKRAFSLPVFQAAEHWAINILSSEQEHFSNRFARSGEDKFDDVATELGIGNVPLLRDCCARFQCKHEHRYDGGDHVILVGRVLQFDRSDRQPLVFHSGQYSRLLRAV</sequence>
<evidence type="ECO:0000313" key="5">
    <source>
        <dbReference type="EMBL" id="TLX41381.1"/>
    </source>
</evidence>
<evidence type="ECO:0000256" key="1">
    <source>
        <dbReference type="ARBA" id="ARBA00008898"/>
    </source>
</evidence>
<feature type="region of interest" description="Disordered" evidence="3">
    <location>
        <begin position="1"/>
        <end position="20"/>
    </location>
</feature>
<dbReference type="RefSeq" id="WP_138400895.1">
    <property type="nucleotide sequence ID" value="NZ_JBAFVI010000006.1"/>
</dbReference>
<comment type="caution">
    <text evidence="5">The sequence shown here is derived from an EMBL/GenBank/DDBJ whole genome shotgun (WGS) entry which is preliminary data.</text>
</comment>
<protein>
    <submittedName>
        <fullName evidence="5">Flavin reductase family protein</fullName>
    </submittedName>
</protein>
<keyword evidence="2" id="KW-0560">Oxidoreductase</keyword>
<dbReference type="GO" id="GO:0042602">
    <property type="term" value="F:riboflavin reductase (NADPH) activity"/>
    <property type="evidence" value="ECO:0007669"/>
    <property type="project" value="TreeGrafter"/>
</dbReference>
<accession>A0A6C1KC53</accession>
<evidence type="ECO:0000313" key="6">
    <source>
        <dbReference type="Proteomes" id="UP000305131"/>
    </source>
</evidence>
<dbReference type="SMART" id="SM00903">
    <property type="entry name" value="Flavin_Reduct"/>
    <property type="match status" value="1"/>
</dbReference>
<dbReference type="Proteomes" id="UP000305131">
    <property type="component" value="Unassembled WGS sequence"/>
</dbReference>
<dbReference type="PANTHER" id="PTHR30466">
    <property type="entry name" value="FLAVIN REDUCTASE"/>
    <property type="match status" value="1"/>
</dbReference>
<dbReference type="SUPFAM" id="SSF50475">
    <property type="entry name" value="FMN-binding split barrel"/>
    <property type="match status" value="1"/>
</dbReference>
<proteinExistence type="inferred from homology"/>
<name>A0A6C1KC53_XANAU</name>
<gene>
    <name evidence="5" type="ORF">FBQ73_18070</name>
</gene>
<dbReference type="GeneID" id="95775361"/>
<evidence type="ECO:0000256" key="3">
    <source>
        <dbReference type="SAM" id="MobiDB-lite"/>
    </source>
</evidence>
<dbReference type="InterPro" id="IPR012349">
    <property type="entry name" value="Split_barrel_FMN-bd"/>
</dbReference>
<evidence type="ECO:0000259" key="4">
    <source>
        <dbReference type="SMART" id="SM00903"/>
    </source>
</evidence>
<dbReference type="InterPro" id="IPR002563">
    <property type="entry name" value="Flavin_Rdtase-like_dom"/>
</dbReference>
<comment type="similarity">
    <text evidence="1">Belongs to the non-flavoprotein flavin reductase family.</text>
</comment>